<dbReference type="Gene3D" id="1.20.58.340">
    <property type="entry name" value="Magnesium transport protein CorA, transmembrane region"/>
    <property type="match status" value="1"/>
</dbReference>
<dbReference type="AlphaFoldDB" id="A0AA39T1X2"/>
<proteinExistence type="predicted"/>
<sequence>MGIRPEGIVAYAERLSYFEPRTQVFVEQNNDCGVLDEGGLFHFLEKIETSLAKGENVGNLTIFVLGHEDKKRRPNQLQISAELFQRLVNIFQIPASVLQTSFDPQYISRACGLGLYGNGAETELFYPSIITGARCFVYGRSLGANVGFVNIILRPPSELSNVWSEYLTETPASSYGDRHPLQLHLTLLGQLASFNESELYGMRNLIVSYEKDEEHKWLKHNQRRQVFILHRLAQAMRIVAENYTDAEAIIDLLQRANKRLDHSAFPQRSQDFDDMLLNTLSRTGAFRRWALNYADRSKILIDLAFHIATQDISEVNHQDSTSMNTIAIVTLVFLPGTLVCAIFSTVFFDISFDENGVDVLQFSPRLWYFFAITTPLTIAVVLSWWAWKRHTVKRRLSAENLVTASKLRSKILGPL</sequence>
<keyword evidence="1" id="KW-0472">Membrane</keyword>
<reference evidence="2" key="1">
    <citation type="submission" date="2023-06" db="EMBL/GenBank/DDBJ databases">
        <title>Genome-scale phylogeny and comparative genomics of the fungal order Sordariales.</title>
        <authorList>
            <consortium name="Lawrence Berkeley National Laboratory"/>
            <person name="Hensen N."/>
            <person name="Bonometti L."/>
            <person name="Westerberg I."/>
            <person name="Brannstrom I.O."/>
            <person name="Guillou S."/>
            <person name="Cros-Aarteil S."/>
            <person name="Calhoun S."/>
            <person name="Haridas S."/>
            <person name="Kuo A."/>
            <person name="Mondo S."/>
            <person name="Pangilinan J."/>
            <person name="Riley R."/>
            <person name="Labutti K."/>
            <person name="Andreopoulos B."/>
            <person name="Lipzen A."/>
            <person name="Chen C."/>
            <person name="Yanf M."/>
            <person name="Daum C."/>
            <person name="Ng V."/>
            <person name="Clum A."/>
            <person name="Steindorff A."/>
            <person name="Ohm R."/>
            <person name="Martin F."/>
            <person name="Silar P."/>
            <person name="Natvig D."/>
            <person name="Lalanne C."/>
            <person name="Gautier V."/>
            <person name="Ament-Velasquez S.L."/>
            <person name="Kruys A."/>
            <person name="Hutchinson M.I."/>
            <person name="Powell A.J."/>
            <person name="Barry K."/>
            <person name="Miller A.N."/>
            <person name="Grigoriev I.V."/>
            <person name="Debuchy R."/>
            <person name="Gladieux P."/>
            <person name="Thoren M.H."/>
            <person name="Johannesson H."/>
        </authorList>
    </citation>
    <scope>NUCLEOTIDE SEQUENCE</scope>
    <source>
        <strain evidence="2">CBS 606.72</strain>
    </source>
</reference>
<keyword evidence="1" id="KW-0812">Transmembrane</keyword>
<keyword evidence="3" id="KW-1185">Reference proteome</keyword>
<name>A0AA39T1X2_9PEZI</name>
<feature type="transmembrane region" description="Helical" evidence="1">
    <location>
        <begin position="367"/>
        <end position="387"/>
    </location>
</feature>
<evidence type="ECO:0000313" key="3">
    <source>
        <dbReference type="Proteomes" id="UP001175000"/>
    </source>
</evidence>
<gene>
    <name evidence="2" type="ORF">B0T14DRAFT_571751</name>
</gene>
<comment type="caution">
    <text evidence="2">The sequence shown here is derived from an EMBL/GenBank/DDBJ whole genome shotgun (WGS) entry which is preliminary data.</text>
</comment>
<keyword evidence="1" id="KW-1133">Transmembrane helix</keyword>
<organism evidence="2 3">
    <name type="scientific">Immersiella caudata</name>
    <dbReference type="NCBI Taxonomy" id="314043"/>
    <lineage>
        <taxon>Eukaryota</taxon>
        <taxon>Fungi</taxon>
        <taxon>Dikarya</taxon>
        <taxon>Ascomycota</taxon>
        <taxon>Pezizomycotina</taxon>
        <taxon>Sordariomycetes</taxon>
        <taxon>Sordariomycetidae</taxon>
        <taxon>Sordariales</taxon>
        <taxon>Lasiosphaeriaceae</taxon>
        <taxon>Immersiella</taxon>
    </lineage>
</organism>
<dbReference type="Proteomes" id="UP001175000">
    <property type="component" value="Unassembled WGS sequence"/>
</dbReference>
<evidence type="ECO:0000313" key="2">
    <source>
        <dbReference type="EMBL" id="KAK0611896.1"/>
    </source>
</evidence>
<evidence type="ECO:0000256" key="1">
    <source>
        <dbReference type="SAM" id="Phobius"/>
    </source>
</evidence>
<dbReference type="EMBL" id="JAULSU010000007">
    <property type="protein sequence ID" value="KAK0611896.1"/>
    <property type="molecule type" value="Genomic_DNA"/>
</dbReference>
<protein>
    <submittedName>
        <fullName evidence="2">Uncharacterized protein</fullName>
    </submittedName>
</protein>
<accession>A0AA39T1X2</accession>
<feature type="transmembrane region" description="Helical" evidence="1">
    <location>
        <begin position="326"/>
        <end position="347"/>
    </location>
</feature>